<proteinExistence type="predicted"/>
<reference evidence="1" key="1">
    <citation type="submission" date="2022-06" db="EMBL/GenBank/DDBJ databases">
        <authorList>
            <person name="Goudenege D."/>
            <person name="Le Roux F."/>
        </authorList>
    </citation>
    <scope>NUCLEOTIDE SEQUENCE</scope>
    <source>
        <strain evidence="1">12-063</strain>
    </source>
</reference>
<gene>
    <name evidence="1" type="ORF">VAE063_950536</name>
</gene>
<sequence length="61" mass="7233">MNKVNEEIKNGCYIQKYSLYTLMRVKVFERYFFMRIKVLLIVQANDEPAQNELLGTSILSQ</sequence>
<dbReference type="EMBL" id="CALYLK010000136">
    <property type="protein sequence ID" value="CAH8237476.1"/>
    <property type="molecule type" value="Genomic_DNA"/>
</dbReference>
<name>A0ABM9FT49_9VIBR</name>
<evidence type="ECO:0000313" key="1">
    <source>
        <dbReference type="EMBL" id="CAH8237476.1"/>
    </source>
</evidence>
<evidence type="ECO:0000313" key="2">
    <source>
        <dbReference type="Proteomes" id="UP001152658"/>
    </source>
</evidence>
<organism evidence="1 2">
    <name type="scientific">Vibrio aestuarianus</name>
    <dbReference type="NCBI Taxonomy" id="28171"/>
    <lineage>
        <taxon>Bacteria</taxon>
        <taxon>Pseudomonadati</taxon>
        <taxon>Pseudomonadota</taxon>
        <taxon>Gammaproteobacteria</taxon>
        <taxon>Vibrionales</taxon>
        <taxon>Vibrionaceae</taxon>
        <taxon>Vibrio</taxon>
    </lineage>
</organism>
<comment type="caution">
    <text evidence="1">The sequence shown here is derived from an EMBL/GenBank/DDBJ whole genome shotgun (WGS) entry which is preliminary data.</text>
</comment>
<keyword evidence="2" id="KW-1185">Reference proteome</keyword>
<protein>
    <submittedName>
        <fullName evidence="1">Uncharacterized protein</fullName>
    </submittedName>
</protein>
<dbReference type="Proteomes" id="UP001152658">
    <property type="component" value="Unassembled WGS sequence"/>
</dbReference>
<accession>A0ABM9FT49</accession>